<dbReference type="Proteomes" id="UP000242205">
    <property type="component" value="Chromosome"/>
</dbReference>
<evidence type="ECO:0000313" key="1">
    <source>
        <dbReference type="EMBL" id="AUN93656.1"/>
    </source>
</evidence>
<dbReference type="AlphaFoldDB" id="A0A2I6S316"/>
<gene>
    <name evidence="1" type="ORF">C0099_01125</name>
</gene>
<dbReference type="EMBL" id="CP025682">
    <property type="protein sequence ID" value="AUN93656.1"/>
    <property type="molecule type" value="Genomic_DNA"/>
</dbReference>
<evidence type="ECO:0000313" key="2">
    <source>
        <dbReference type="Proteomes" id="UP000242205"/>
    </source>
</evidence>
<sequence length="167" mass="17648">MVALHLARRTVSGPLLRLPGEVKAVVANGSAIPPQMIAAYEAAEYRIEADPPIVLRMGQMSEPLAGLMVDKNMKSAAFLTACNPHGQMLGAADNATRTAALGAELERFAPLVLPACGVDPAGRWPDEPGFLALGCPPAIIEALGRRHRQNALVLCGEDAVPRLVLLR</sequence>
<dbReference type="Pfam" id="PF11697">
    <property type="entry name" value="DUF3293"/>
    <property type="match status" value="1"/>
</dbReference>
<organism evidence="1 2">
    <name type="scientific">Pseudazoarcus pumilus</name>
    <dbReference type="NCBI Taxonomy" id="2067960"/>
    <lineage>
        <taxon>Bacteria</taxon>
        <taxon>Pseudomonadati</taxon>
        <taxon>Pseudomonadota</taxon>
        <taxon>Betaproteobacteria</taxon>
        <taxon>Rhodocyclales</taxon>
        <taxon>Zoogloeaceae</taxon>
        <taxon>Pseudazoarcus</taxon>
    </lineage>
</organism>
<dbReference type="KEGG" id="atw:C0099_01125"/>
<name>A0A2I6S316_9RHOO</name>
<keyword evidence="2" id="KW-1185">Reference proteome</keyword>
<dbReference type="OrthoDB" id="8548211at2"/>
<protein>
    <submittedName>
        <fullName evidence="1">DUF3293 domain-containing protein</fullName>
    </submittedName>
</protein>
<proteinExistence type="predicted"/>
<dbReference type="InterPro" id="IPR021710">
    <property type="entry name" value="DUF3293"/>
</dbReference>
<accession>A0A2I6S316</accession>
<reference evidence="1 2" key="1">
    <citation type="submission" date="2018-01" db="EMBL/GenBank/DDBJ databases">
        <authorList>
            <person name="Fu G.-Y."/>
        </authorList>
    </citation>
    <scope>NUCLEOTIDE SEQUENCE [LARGE SCALE GENOMIC DNA]</scope>
    <source>
        <strain evidence="1 2">SY39</strain>
    </source>
</reference>